<accession>A0A6G0ZNF2</accession>
<organism evidence="1 2">
    <name type="scientific">Aphis craccivora</name>
    <name type="common">Cowpea aphid</name>
    <dbReference type="NCBI Taxonomy" id="307492"/>
    <lineage>
        <taxon>Eukaryota</taxon>
        <taxon>Metazoa</taxon>
        <taxon>Ecdysozoa</taxon>
        <taxon>Arthropoda</taxon>
        <taxon>Hexapoda</taxon>
        <taxon>Insecta</taxon>
        <taxon>Pterygota</taxon>
        <taxon>Neoptera</taxon>
        <taxon>Paraneoptera</taxon>
        <taxon>Hemiptera</taxon>
        <taxon>Sternorrhyncha</taxon>
        <taxon>Aphidomorpha</taxon>
        <taxon>Aphidoidea</taxon>
        <taxon>Aphididae</taxon>
        <taxon>Aphidini</taxon>
        <taxon>Aphis</taxon>
        <taxon>Aphis</taxon>
    </lineage>
</organism>
<dbReference type="EMBL" id="VUJU01000106">
    <property type="protein sequence ID" value="KAF0773025.1"/>
    <property type="molecule type" value="Genomic_DNA"/>
</dbReference>
<gene>
    <name evidence="1" type="ORF">FWK35_00000083</name>
</gene>
<evidence type="ECO:0000313" key="1">
    <source>
        <dbReference type="EMBL" id="KAF0773025.1"/>
    </source>
</evidence>
<evidence type="ECO:0000313" key="2">
    <source>
        <dbReference type="Proteomes" id="UP000478052"/>
    </source>
</evidence>
<reference evidence="1 2" key="1">
    <citation type="submission" date="2019-08" db="EMBL/GenBank/DDBJ databases">
        <title>Whole genome of Aphis craccivora.</title>
        <authorList>
            <person name="Voronova N.V."/>
            <person name="Shulinski R.S."/>
            <person name="Bandarenka Y.V."/>
            <person name="Zhorov D.G."/>
            <person name="Warner D."/>
        </authorList>
    </citation>
    <scope>NUCLEOTIDE SEQUENCE [LARGE SCALE GENOMIC DNA]</scope>
    <source>
        <strain evidence="1">180601</strain>
        <tissue evidence="1">Whole Body</tissue>
    </source>
</reference>
<proteinExistence type="predicted"/>
<name>A0A6G0ZNF2_APHCR</name>
<sequence>MFFLHLLFHMQIIIHCFHLKILILYHTPKYQKISFDRHLDQIHKINILLCNIISCVSIVASNNIITQYC</sequence>
<dbReference type="Proteomes" id="UP000478052">
    <property type="component" value="Unassembled WGS sequence"/>
</dbReference>
<keyword evidence="2" id="KW-1185">Reference proteome</keyword>
<dbReference type="AlphaFoldDB" id="A0A6G0ZNF2"/>
<comment type="caution">
    <text evidence="1">The sequence shown here is derived from an EMBL/GenBank/DDBJ whole genome shotgun (WGS) entry which is preliminary data.</text>
</comment>
<protein>
    <submittedName>
        <fullName evidence="1">Uncharacterized protein</fullName>
    </submittedName>
</protein>